<protein>
    <submittedName>
        <fullName evidence="1">Uncharacterized protein</fullName>
    </submittedName>
</protein>
<name>A0A0A9CN74_ARUDO</name>
<organism evidence="1">
    <name type="scientific">Arundo donax</name>
    <name type="common">Giant reed</name>
    <name type="synonym">Donax arundinaceus</name>
    <dbReference type="NCBI Taxonomy" id="35708"/>
    <lineage>
        <taxon>Eukaryota</taxon>
        <taxon>Viridiplantae</taxon>
        <taxon>Streptophyta</taxon>
        <taxon>Embryophyta</taxon>
        <taxon>Tracheophyta</taxon>
        <taxon>Spermatophyta</taxon>
        <taxon>Magnoliopsida</taxon>
        <taxon>Liliopsida</taxon>
        <taxon>Poales</taxon>
        <taxon>Poaceae</taxon>
        <taxon>PACMAD clade</taxon>
        <taxon>Arundinoideae</taxon>
        <taxon>Arundineae</taxon>
        <taxon>Arundo</taxon>
    </lineage>
</organism>
<dbReference type="AlphaFoldDB" id="A0A0A9CN74"/>
<accession>A0A0A9CN74</accession>
<reference evidence="1" key="2">
    <citation type="journal article" date="2015" name="Data Brief">
        <title>Shoot transcriptome of the giant reed, Arundo donax.</title>
        <authorList>
            <person name="Barrero R.A."/>
            <person name="Guerrero F.D."/>
            <person name="Moolhuijzen P."/>
            <person name="Goolsby J.A."/>
            <person name="Tidwell J."/>
            <person name="Bellgard S.E."/>
            <person name="Bellgard M.I."/>
        </authorList>
    </citation>
    <scope>NUCLEOTIDE SEQUENCE</scope>
    <source>
        <tissue evidence="1">Shoot tissue taken approximately 20 cm above the soil surface</tissue>
    </source>
</reference>
<proteinExistence type="predicted"/>
<dbReference type="EMBL" id="GBRH01221997">
    <property type="protein sequence ID" value="JAD75898.1"/>
    <property type="molecule type" value="Transcribed_RNA"/>
</dbReference>
<sequence length="82" mass="9502">MLCWNFRPVSQEPNMQCLCGKNTEMVNQIKVRYLPFTVGACTWRKGVLVKSFLFKQKLFAQCLQRVPCVLSISVKSLRFRAS</sequence>
<evidence type="ECO:0000313" key="1">
    <source>
        <dbReference type="EMBL" id="JAD75898.1"/>
    </source>
</evidence>
<reference evidence="1" key="1">
    <citation type="submission" date="2014-09" db="EMBL/GenBank/DDBJ databases">
        <authorList>
            <person name="Magalhaes I.L.F."/>
            <person name="Oliveira U."/>
            <person name="Santos F.R."/>
            <person name="Vidigal T.H.D.A."/>
            <person name="Brescovit A.D."/>
            <person name="Santos A.J."/>
        </authorList>
    </citation>
    <scope>NUCLEOTIDE SEQUENCE</scope>
    <source>
        <tissue evidence="1">Shoot tissue taken approximately 20 cm above the soil surface</tissue>
    </source>
</reference>